<evidence type="ECO:0000313" key="2">
    <source>
        <dbReference type="Proteomes" id="UP001066276"/>
    </source>
</evidence>
<evidence type="ECO:0000313" key="1">
    <source>
        <dbReference type="EMBL" id="KAJ1109878.1"/>
    </source>
</evidence>
<organism evidence="1 2">
    <name type="scientific">Pleurodeles waltl</name>
    <name type="common">Iberian ribbed newt</name>
    <dbReference type="NCBI Taxonomy" id="8319"/>
    <lineage>
        <taxon>Eukaryota</taxon>
        <taxon>Metazoa</taxon>
        <taxon>Chordata</taxon>
        <taxon>Craniata</taxon>
        <taxon>Vertebrata</taxon>
        <taxon>Euteleostomi</taxon>
        <taxon>Amphibia</taxon>
        <taxon>Batrachia</taxon>
        <taxon>Caudata</taxon>
        <taxon>Salamandroidea</taxon>
        <taxon>Salamandridae</taxon>
        <taxon>Pleurodelinae</taxon>
        <taxon>Pleurodeles</taxon>
    </lineage>
</organism>
<dbReference type="AlphaFoldDB" id="A0AAV7N6E4"/>
<dbReference type="Proteomes" id="UP001066276">
    <property type="component" value="Chromosome 9"/>
</dbReference>
<comment type="caution">
    <text evidence="1">The sequence shown here is derived from an EMBL/GenBank/DDBJ whole genome shotgun (WGS) entry which is preliminary data.</text>
</comment>
<protein>
    <submittedName>
        <fullName evidence="1">Uncharacterized protein</fullName>
    </submittedName>
</protein>
<gene>
    <name evidence="1" type="ORF">NDU88_007235</name>
</gene>
<keyword evidence="2" id="KW-1185">Reference proteome</keyword>
<accession>A0AAV7N6E4</accession>
<reference evidence="1" key="1">
    <citation type="journal article" date="2022" name="bioRxiv">
        <title>Sequencing and chromosome-scale assembly of the giantPleurodeles waltlgenome.</title>
        <authorList>
            <person name="Brown T."/>
            <person name="Elewa A."/>
            <person name="Iarovenko S."/>
            <person name="Subramanian E."/>
            <person name="Araus A.J."/>
            <person name="Petzold A."/>
            <person name="Susuki M."/>
            <person name="Suzuki K.-i.T."/>
            <person name="Hayashi T."/>
            <person name="Toyoda A."/>
            <person name="Oliveira C."/>
            <person name="Osipova E."/>
            <person name="Leigh N.D."/>
            <person name="Simon A."/>
            <person name="Yun M.H."/>
        </authorList>
    </citation>
    <scope>NUCLEOTIDE SEQUENCE</scope>
    <source>
        <strain evidence="1">20211129_DDA</strain>
        <tissue evidence="1">Liver</tissue>
    </source>
</reference>
<dbReference type="EMBL" id="JANPWB010000013">
    <property type="protein sequence ID" value="KAJ1109878.1"/>
    <property type="molecule type" value="Genomic_DNA"/>
</dbReference>
<proteinExistence type="predicted"/>
<sequence length="85" mass="8997">MTAHGDEIVSRNLPRVHGLATDTDGRLILELCSPVGLVQGSGCLGSSGYLRSRPGSSRKRCDMTRWPGPLLRIPISAAAAQVEPS</sequence>
<name>A0AAV7N6E4_PLEWA</name>